<sequence length="731" mass="77041">METTVKTHDGTGATSTSAPPVELQPFLHDACLTICAPSMAVSRPDGQIGGGPDGFYHGDRRGLSRLTVLAEGVPNAPISGGPDTAERASFRTVLRGLAEHSPDPAVTLERRRRVEAGELRESLTVVNAGRTAASVQLTVCAASDLASLETVKGGRPSRSVSPAQEAGGLIWADDEMTVRLTAEPAPEDVRCDPRRSGGEDPDGDSGDGPAGELRYRIELAAGESWTATLRCTVEDAKGAAFRPAEPRARAALAADAALDSADRGLDHWFARSCSDLGSLLLADPQDTDDTFLAAGAPWFLTLFGRDSLIAARMLLPLGTGLAAGTLRTLARRQGTRTDPATEEQPGKILHEVRRDGLQLSDDLALPPCYYGTVDATPLWVTLLHDAWRWGMSPEEVERLLPHAESALAWMEDHGDADGDGFLEYVDNTGHGLANQGWKDSGDAVRHSDGRLAEPPVALCEVQAYAHEAAVGGAALLRAFGRPGADRWEEWAERLKSRFRDRFWVEDAQGPYPAIALGSDKQPLDAVTSNMGHLLGTGLLDARESRLVAERLAGPELDSGFGLRTLAEGSGGYSPLGYHIGTVWPHDTAMAVRGLARSGHHAAAESLAAGLVRASVSFDGRLPELFAGHGTALDARPAPYPAACRPQAWAAASAVAVLQAVLGLDADAPGGRLSVRPELAAGYRPLHARGLRLGEKRFAVEVDAGGTPHVTGLPDVAVTAAGPESAGRPESD</sequence>
<feature type="domain" description="Putative glycogen debranching enzyme N-terminal" evidence="2">
    <location>
        <begin position="37"/>
        <end position="230"/>
    </location>
</feature>
<evidence type="ECO:0000313" key="5">
    <source>
        <dbReference type="Proteomes" id="UP001595997"/>
    </source>
</evidence>
<gene>
    <name evidence="4" type="ORF">ACFPA8_20525</name>
</gene>
<organism evidence="4 5">
    <name type="scientific">Streptomyces ovatisporus</name>
    <dbReference type="NCBI Taxonomy" id="1128682"/>
    <lineage>
        <taxon>Bacteria</taxon>
        <taxon>Bacillati</taxon>
        <taxon>Actinomycetota</taxon>
        <taxon>Actinomycetes</taxon>
        <taxon>Kitasatosporales</taxon>
        <taxon>Streptomycetaceae</taxon>
        <taxon>Streptomyces</taxon>
    </lineage>
</organism>
<name>A0ABV9AC52_9ACTN</name>
<reference evidence="5" key="1">
    <citation type="journal article" date="2019" name="Int. J. Syst. Evol. Microbiol.">
        <title>The Global Catalogue of Microorganisms (GCM) 10K type strain sequencing project: providing services to taxonomists for standard genome sequencing and annotation.</title>
        <authorList>
            <consortium name="The Broad Institute Genomics Platform"/>
            <consortium name="The Broad Institute Genome Sequencing Center for Infectious Disease"/>
            <person name="Wu L."/>
            <person name="Ma J."/>
        </authorList>
    </citation>
    <scope>NUCLEOTIDE SEQUENCE [LARGE SCALE GENOMIC DNA]</scope>
    <source>
        <strain evidence="5">CGMCC 4.7357</strain>
    </source>
</reference>
<dbReference type="Proteomes" id="UP001595997">
    <property type="component" value="Unassembled WGS sequence"/>
</dbReference>
<dbReference type="Pfam" id="PF14742">
    <property type="entry name" value="GDE_N_bis"/>
    <property type="match status" value="1"/>
</dbReference>
<dbReference type="InterPro" id="IPR008928">
    <property type="entry name" value="6-hairpin_glycosidase_sf"/>
</dbReference>
<keyword evidence="5" id="KW-1185">Reference proteome</keyword>
<accession>A0ABV9AC52</accession>
<dbReference type="Pfam" id="PF22422">
    <property type="entry name" value="MGH1-like_GH"/>
    <property type="match status" value="1"/>
</dbReference>
<feature type="region of interest" description="Disordered" evidence="1">
    <location>
        <begin position="710"/>
        <end position="731"/>
    </location>
</feature>
<comment type="caution">
    <text evidence="4">The sequence shown here is derived from an EMBL/GenBank/DDBJ whole genome shotgun (WGS) entry which is preliminary data.</text>
</comment>
<dbReference type="RefSeq" id="WP_386450633.1">
    <property type="nucleotide sequence ID" value="NZ_JBHSFH010000011.1"/>
</dbReference>
<protein>
    <submittedName>
        <fullName evidence="4">Glycogen debranching N-terminal domain-containing protein</fullName>
    </submittedName>
</protein>
<evidence type="ECO:0000313" key="4">
    <source>
        <dbReference type="EMBL" id="MFC4496516.1"/>
    </source>
</evidence>
<dbReference type="EMBL" id="JBHSFH010000011">
    <property type="protein sequence ID" value="MFC4496516.1"/>
    <property type="molecule type" value="Genomic_DNA"/>
</dbReference>
<dbReference type="SUPFAM" id="SSF48208">
    <property type="entry name" value="Six-hairpin glycosidases"/>
    <property type="match status" value="1"/>
</dbReference>
<evidence type="ECO:0000259" key="3">
    <source>
        <dbReference type="Pfam" id="PF22422"/>
    </source>
</evidence>
<dbReference type="InterPro" id="IPR012341">
    <property type="entry name" value="6hp_glycosidase-like_sf"/>
</dbReference>
<feature type="region of interest" description="Disordered" evidence="1">
    <location>
        <begin position="184"/>
        <end position="211"/>
    </location>
</feature>
<proteinExistence type="predicted"/>
<feature type="region of interest" description="Disordered" evidence="1">
    <location>
        <begin position="1"/>
        <end position="21"/>
    </location>
</feature>
<feature type="domain" description="Mannosylglycerate hydrolase MGH1-like glycoside hydrolase" evidence="3">
    <location>
        <begin position="380"/>
        <end position="613"/>
    </location>
</feature>
<evidence type="ECO:0000256" key="1">
    <source>
        <dbReference type="SAM" id="MobiDB-lite"/>
    </source>
</evidence>
<evidence type="ECO:0000259" key="2">
    <source>
        <dbReference type="Pfam" id="PF14742"/>
    </source>
</evidence>
<dbReference type="InterPro" id="IPR032856">
    <property type="entry name" value="GDE_N_bis"/>
</dbReference>
<dbReference type="InterPro" id="IPR054491">
    <property type="entry name" value="MGH1-like_GH"/>
</dbReference>
<feature type="compositionally biased region" description="Basic and acidic residues" evidence="1">
    <location>
        <begin position="187"/>
        <end position="198"/>
    </location>
</feature>
<dbReference type="Gene3D" id="1.50.10.10">
    <property type="match status" value="1"/>
</dbReference>